<organism evidence="1 2">
    <name type="scientific">Glaciecola petra</name>
    <dbReference type="NCBI Taxonomy" id="3075602"/>
    <lineage>
        <taxon>Bacteria</taxon>
        <taxon>Pseudomonadati</taxon>
        <taxon>Pseudomonadota</taxon>
        <taxon>Gammaproteobacteria</taxon>
        <taxon>Alteromonadales</taxon>
        <taxon>Alteromonadaceae</taxon>
        <taxon>Glaciecola</taxon>
    </lineage>
</organism>
<gene>
    <name evidence="1" type="ORF">RM552_10410</name>
</gene>
<evidence type="ECO:0000313" key="2">
    <source>
        <dbReference type="Proteomes" id="UP001253545"/>
    </source>
</evidence>
<dbReference type="InterPro" id="IPR011050">
    <property type="entry name" value="Pectin_lyase_fold/virulence"/>
</dbReference>
<evidence type="ECO:0000313" key="1">
    <source>
        <dbReference type="EMBL" id="MDT0595257.1"/>
    </source>
</evidence>
<dbReference type="RefSeq" id="WP_311368768.1">
    <property type="nucleotide sequence ID" value="NZ_JAVRHX010000002.1"/>
</dbReference>
<accession>A0ABU2ZRK3</accession>
<dbReference type="SUPFAM" id="SSF51126">
    <property type="entry name" value="Pectin lyase-like"/>
    <property type="match status" value="1"/>
</dbReference>
<keyword evidence="2" id="KW-1185">Reference proteome</keyword>
<proteinExistence type="predicted"/>
<name>A0ABU2ZRK3_9ALTE</name>
<comment type="caution">
    <text evidence="1">The sequence shown here is derived from an EMBL/GenBank/DDBJ whole genome shotgun (WGS) entry which is preliminary data.</text>
</comment>
<protein>
    <submittedName>
        <fullName evidence="1">Uncharacterized protein</fullName>
    </submittedName>
</protein>
<sequence length="483" mass="51016">MNSNAIFRSIPVLLLLVIFLVSASVQAKLSADIWFVKAGADGDGRSIASPTGSLIVIENISNIGDTIFVLPSDSSLDGGIALKSRQSLIGLTEAGRKPSITNSNLTRNAGCGIVLADNGSVSNLRIEETFASGIYGFNTASISIDGVDIHAANRSESFIEEKYATLPGALPHGAMVFVQSETETKISVTSSLISKAAGFGIVSVTSNSARSSIKVSNTQVEGGSKIGFFDAGISALVQGSNANVNLEVFDSQVWGRFSRSGRNIMIVASGGARAVARVEKSFSGATGQDGIVAAVMQSPSQIDLYIHDSIIEDAGQMNIEGTLVNLEPADPARPNQGKIRIEIDGSTIRNAGAIEGFEDVAANIWLGGSQFQADLMPAVGSYELKITDSRIEGAGRSGLEFGDHSLLAKGWAEKSEYNVLLRANRILNNGDAEVMIHAPMARIDARRNCWGQPEGLPKNRVVVVSEAETSKFDTTEPEPCNEH</sequence>
<dbReference type="Proteomes" id="UP001253545">
    <property type="component" value="Unassembled WGS sequence"/>
</dbReference>
<reference evidence="1 2" key="1">
    <citation type="submission" date="2023-09" db="EMBL/GenBank/DDBJ databases">
        <authorList>
            <person name="Rey-Velasco X."/>
        </authorList>
    </citation>
    <scope>NUCLEOTIDE SEQUENCE [LARGE SCALE GENOMIC DNA]</scope>
    <source>
        <strain evidence="1 2">P117</strain>
    </source>
</reference>
<dbReference type="EMBL" id="JAVRHX010000002">
    <property type="protein sequence ID" value="MDT0595257.1"/>
    <property type="molecule type" value="Genomic_DNA"/>
</dbReference>